<feature type="region of interest" description="Disordered" evidence="1">
    <location>
        <begin position="374"/>
        <end position="405"/>
    </location>
</feature>
<dbReference type="EMBL" id="CASHTH010002753">
    <property type="protein sequence ID" value="CAI8034830.1"/>
    <property type="molecule type" value="Genomic_DNA"/>
</dbReference>
<feature type="compositionally biased region" description="Polar residues" evidence="1">
    <location>
        <begin position="255"/>
        <end position="265"/>
    </location>
</feature>
<organism evidence="2 3">
    <name type="scientific">Geodia barretti</name>
    <name type="common">Barrett's horny sponge</name>
    <dbReference type="NCBI Taxonomy" id="519541"/>
    <lineage>
        <taxon>Eukaryota</taxon>
        <taxon>Metazoa</taxon>
        <taxon>Porifera</taxon>
        <taxon>Demospongiae</taxon>
        <taxon>Heteroscleromorpha</taxon>
        <taxon>Tetractinellida</taxon>
        <taxon>Astrophorina</taxon>
        <taxon>Geodiidae</taxon>
        <taxon>Geodia</taxon>
    </lineage>
</organism>
<evidence type="ECO:0000313" key="3">
    <source>
        <dbReference type="Proteomes" id="UP001174909"/>
    </source>
</evidence>
<dbReference type="AlphaFoldDB" id="A0AA35SRB0"/>
<evidence type="ECO:0000256" key="1">
    <source>
        <dbReference type="SAM" id="MobiDB-lite"/>
    </source>
</evidence>
<protein>
    <submittedName>
        <fullName evidence="2">Uncharacterized protein</fullName>
    </submittedName>
</protein>
<feature type="region of interest" description="Disordered" evidence="1">
    <location>
        <begin position="178"/>
        <end position="220"/>
    </location>
</feature>
<feature type="region of interest" description="Disordered" evidence="1">
    <location>
        <begin position="439"/>
        <end position="528"/>
    </location>
</feature>
<dbReference type="Proteomes" id="UP001174909">
    <property type="component" value="Unassembled WGS sequence"/>
</dbReference>
<comment type="caution">
    <text evidence="2">The sequence shown here is derived from an EMBL/GenBank/DDBJ whole genome shotgun (WGS) entry which is preliminary data.</text>
</comment>
<feature type="region of interest" description="Disordered" evidence="1">
    <location>
        <begin position="255"/>
        <end position="285"/>
    </location>
</feature>
<feature type="region of interest" description="Disordered" evidence="1">
    <location>
        <begin position="112"/>
        <end position="138"/>
    </location>
</feature>
<feature type="region of interest" description="Disordered" evidence="1">
    <location>
        <begin position="1"/>
        <end position="23"/>
    </location>
</feature>
<feature type="compositionally biased region" description="Low complexity" evidence="1">
    <location>
        <begin position="386"/>
        <end position="404"/>
    </location>
</feature>
<feature type="compositionally biased region" description="Low complexity" evidence="1">
    <location>
        <begin position="112"/>
        <end position="136"/>
    </location>
</feature>
<reference evidence="2" key="1">
    <citation type="submission" date="2023-03" db="EMBL/GenBank/DDBJ databases">
        <authorList>
            <person name="Steffen K."/>
            <person name="Cardenas P."/>
        </authorList>
    </citation>
    <scope>NUCLEOTIDE SEQUENCE</scope>
</reference>
<gene>
    <name evidence="2" type="ORF">GBAR_LOCUS19572</name>
</gene>
<feature type="compositionally biased region" description="Polar residues" evidence="1">
    <location>
        <begin position="272"/>
        <end position="285"/>
    </location>
</feature>
<keyword evidence="3" id="KW-1185">Reference proteome</keyword>
<proteinExistence type="predicted"/>
<name>A0AA35SRB0_GEOBA</name>
<evidence type="ECO:0000313" key="2">
    <source>
        <dbReference type="EMBL" id="CAI8034830.1"/>
    </source>
</evidence>
<sequence>MTQPGDDSGEEGEHSGSLRSAPFLLTPHTQAQFGKMNEDFDSMLQRNQILLPVADQLTGAGVGGGEMNVVRERGPPRVMPVTVPVTQSPGTVNTQIAQHLAQQMDARVITSSSAAASGNSSGSAASSSGTISSLISPQSDMSASPVFAKSLKSPAAMPPPLGTPTRLQTLRNQSLKLHLPGSGRSYISLGSGGSTSPGGRRGRDGGDGDEGAGPGTKPHLRVKIPGQKGFVPRTQAISPLPQMELTTAAISGAKNTTTTTMNAQQRSDKDGPTQTTNAGTTHTESLTTPVLSLATPNLLSALPPPLFSGLSGDFPFSAFMSGGLGSGTSGGGGGGELSSALVAFPVSIQPSSTSGGNSSAGNIVLQAQNMGQPFLLTPNVDPRQNPLLSQTTFTPPPSSSSLSPNVRDLEQLKHQYERVQQQLLQQQLFISQQLHHQQQQILGGKEGGGTGAARKSTPVPPSKEGSSQHKDTGTSGGGDGGERPRTQLQTMSPSLRDGQEDMDTGESVGTPPKRRRVESSPDEQPTSV</sequence>
<accession>A0AA35SRB0</accession>